<organism evidence="1 2">
    <name type="scientific">Diversispora eburnea</name>
    <dbReference type="NCBI Taxonomy" id="1213867"/>
    <lineage>
        <taxon>Eukaryota</taxon>
        <taxon>Fungi</taxon>
        <taxon>Fungi incertae sedis</taxon>
        <taxon>Mucoromycota</taxon>
        <taxon>Glomeromycotina</taxon>
        <taxon>Glomeromycetes</taxon>
        <taxon>Diversisporales</taxon>
        <taxon>Diversisporaceae</taxon>
        <taxon>Diversispora</taxon>
    </lineage>
</organism>
<evidence type="ECO:0000313" key="1">
    <source>
        <dbReference type="EMBL" id="CAG8580318.1"/>
    </source>
</evidence>
<dbReference type="EMBL" id="CAJVPK010001283">
    <property type="protein sequence ID" value="CAG8580318.1"/>
    <property type="molecule type" value="Genomic_DNA"/>
</dbReference>
<dbReference type="OrthoDB" id="2443439at2759"/>
<gene>
    <name evidence="1" type="ORF">DEBURN_LOCUS8540</name>
</gene>
<evidence type="ECO:0000313" key="2">
    <source>
        <dbReference type="Proteomes" id="UP000789706"/>
    </source>
</evidence>
<comment type="caution">
    <text evidence="1">The sequence shown here is derived from an EMBL/GenBank/DDBJ whole genome shotgun (WGS) entry which is preliminary data.</text>
</comment>
<name>A0A9N9BTA6_9GLOM</name>
<protein>
    <submittedName>
        <fullName evidence="1">11606_t:CDS:1</fullName>
    </submittedName>
</protein>
<dbReference type="Proteomes" id="UP000789706">
    <property type="component" value="Unassembled WGS sequence"/>
</dbReference>
<proteinExistence type="predicted"/>
<accession>A0A9N9BTA6</accession>
<keyword evidence="2" id="KW-1185">Reference proteome</keyword>
<sequence>MSNDQLTIDTLRELNSKLSSACPELSVSTQELIQNTSSSSDIQNKVNPVIGKASMAEITHDHKTIQLEPMPTDQIQGTISSEIKIPYNKRVEQDLRHKLSMYIKGNNNKISDVFDIQISEFSLEVIITESNKITTQNIADLFMIVMKVRQKEILCWYCYYKIYEDQIKDVKHTNQIDDQLTRTLVYNEIKSLLPNITDVNLHQRTFRAKKIYTLLMGIGIEKI</sequence>
<dbReference type="AlphaFoldDB" id="A0A9N9BTA6"/>
<reference evidence="1" key="1">
    <citation type="submission" date="2021-06" db="EMBL/GenBank/DDBJ databases">
        <authorList>
            <person name="Kallberg Y."/>
            <person name="Tangrot J."/>
            <person name="Rosling A."/>
        </authorList>
    </citation>
    <scope>NUCLEOTIDE SEQUENCE</scope>
    <source>
        <strain evidence="1">AZ414A</strain>
    </source>
</reference>